<sequence length="373" mass="42067">MEIGDKSFQLRYVGSRFDGARLPLDVLADLPAFRDLLVAFAKDNWRLSHADRQRLPKGFDHSISFDLVAIEEGSAMPRLDWSRQTAQDFLPGFSDELGEIVDSSFHHIITLIDDAAHDRFPKSMSSEHIRALNKLGAGLRQGEKIEFLGSEGQDGNVVYLDTHRRKSLITHVRETYQIRVDGLGTLQGLHIDGQISVLTEEYGEIRLSIDPDRIINEFDGNTGSDIQFSVKIELDNKDNFRGVVEVYDVDLIDAELLDNLMKCRSRLTELRNLQDGWLNGSGSSPTENAASTAERFIRKRPAYSREFGIFPTPAGGIVLELEVDGWDYSVEFSSEGSVEMYGIEVGGPEELEPQYFEGINPEFLNFFDRRVGR</sequence>
<dbReference type="Proteomes" id="UP001233264">
    <property type="component" value="Chromosome"/>
</dbReference>
<gene>
    <name evidence="1" type="ORF">PZL22_002305</name>
</gene>
<protein>
    <submittedName>
        <fullName evidence="1">Uncharacterized protein</fullName>
    </submittedName>
</protein>
<organism evidence="1 2">
    <name type="scientific">Sinorhizobium kummerowiae</name>
    <dbReference type="NCBI Taxonomy" id="158892"/>
    <lineage>
        <taxon>Bacteria</taxon>
        <taxon>Pseudomonadati</taxon>
        <taxon>Pseudomonadota</taxon>
        <taxon>Alphaproteobacteria</taxon>
        <taxon>Hyphomicrobiales</taxon>
        <taxon>Rhizobiaceae</taxon>
        <taxon>Sinorhizobium/Ensifer group</taxon>
        <taxon>Sinorhizobium</taxon>
    </lineage>
</organism>
<keyword evidence="2" id="KW-1185">Reference proteome</keyword>
<name>A0ABY8TE42_9HYPH</name>
<reference evidence="1 2" key="1">
    <citation type="submission" date="2023-03" db="EMBL/GenBank/DDBJ databases">
        <authorList>
            <person name="Menendez E."/>
            <person name="Kaur S."/>
            <person name="Flores-Felix J.D."/>
            <person name="diCenzo G.C."/>
            <person name="Peix A."/>
            <person name="Velazquez E."/>
        </authorList>
    </citation>
    <scope>NUCLEOTIDE SEQUENCE [LARGE SCALE GENOMIC DNA]</scope>
    <source>
        <strain evidence="1 2">CCBAU 71714</strain>
    </source>
</reference>
<proteinExistence type="predicted"/>
<evidence type="ECO:0000313" key="1">
    <source>
        <dbReference type="EMBL" id="WHS94570.1"/>
    </source>
</evidence>
<accession>A0ABY8TE42</accession>
<evidence type="ECO:0000313" key="2">
    <source>
        <dbReference type="Proteomes" id="UP001233264"/>
    </source>
</evidence>
<dbReference type="RefSeq" id="WP_284718656.1">
    <property type="nucleotide sequence ID" value="NZ_CP120365.1"/>
</dbReference>
<dbReference type="EMBL" id="CP120365">
    <property type="protein sequence ID" value="WHS94570.1"/>
    <property type="molecule type" value="Genomic_DNA"/>
</dbReference>